<evidence type="ECO:0000256" key="8">
    <source>
        <dbReference type="RuleBase" id="RU000417"/>
    </source>
</evidence>
<dbReference type="OrthoDB" id="9813719at2"/>
<keyword evidence="10" id="KW-1185">Reference proteome</keyword>
<comment type="catalytic activity">
    <reaction evidence="5 8">
        <text>a 2'-deoxycytidine in DNA + S-adenosyl-L-methionine = a 5-methyl-2'-deoxycytidine in DNA + S-adenosyl-L-homocysteine + H(+)</text>
        <dbReference type="Rhea" id="RHEA:13681"/>
        <dbReference type="Rhea" id="RHEA-COMP:11369"/>
        <dbReference type="Rhea" id="RHEA-COMP:11370"/>
        <dbReference type="ChEBI" id="CHEBI:15378"/>
        <dbReference type="ChEBI" id="CHEBI:57856"/>
        <dbReference type="ChEBI" id="CHEBI:59789"/>
        <dbReference type="ChEBI" id="CHEBI:85452"/>
        <dbReference type="ChEBI" id="CHEBI:85454"/>
        <dbReference type="EC" id="2.1.1.37"/>
    </reaction>
</comment>
<feature type="active site" evidence="6">
    <location>
        <position position="80"/>
    </location>
</feature>
<gene>
    <name evidence="9" type="ORF">SAMN02745181_0397</name>
</gene>
<evidence type="ECO:0000256" key="3">
    <source>
        <dbReference type="ARBA" id="ARBA00022691"/>
    </source>
</evidence>
<proteinExistence type="inferred from homology"/>
<dbReference type="GO" id="GO:0009307">
    <property type="term" value="P:DNA restriction-modification system"/>
    <property type="evidence" value="ECO:0007669"/>
    <property type="project" value="UniProtKB-KW"/>
</dbReference>
<dbReference type="PROSITE" id="PS51679">
    <property type="entry name" value="SAM_MT_C5"/>
    <property type="match status" value="1"/>
</dbReference>
<dbReference type="InParanoid" id="A0A1M6C601"/>
<dbReference type="STRING" id="1123071.SAMN02745181_0397"/>
<protein>
    <recommendedName>
        <fullName evidence="8">Cytosine-specific methyltransferase</fullName>
        <ecNumber evidence="8">2.1.1.37</ecNumber>
    </recommendedName>
</protein>
<sequence length="342" mass="38611">MRKAIDLFSGCGGLSEGLRQAGFTMLACAEIRPEARDTYSQNHPDTKIYPDIRELEGSQIQKDFNLKVGELDLLAACPPCQGFSSMRTKNKEVADDPRNELIFDVARLAKELLPKVILIENVPRLLRDERLEEFKRILGSKKYGYKFSDGVLDAQDYGVAQRRKRMILIATRFGEAGLPEKGNNKVFVKDLIKGLPSPDGKHKLPLHRLRQNLSARVVERISLVKKNRSELPEEYELPCHKRYPKGFRDVYGRMSWDDVAPTITRASHNPSKGRFVHPSENRGITLYEAMLLQGFPKTYILPTTLGIGKISSMIGEALPPPLGKAQGEHIRQFLETQEANLS</sequence>
<evidence type="ECO:0000313" key="10">
    <source>
        <dbReference type="Proteomes" id="UP000184510"/>
    </source>
</evidence>
<name>A0A1M6C601_9BACT</name>
<evidence type="ECO:0000256" key="2">
    <source>
        <dbReference type="ARBA" id="ARBA00022679"/>
    </source>
</evidence>
<evidence type="ECO:0000256" key="5">
    <source>
        <dbReference type="ARBA" id="ARBA00047422"/>
    </source>
</evidence>
<dbReference type="SUPFAM" id="SSF53335">
    <property type="entry name" value="S-adenosyl-L-methionine-dependent methyltransferases"/>
    <property type="match status" value="1"/>
</dbReference>
<evidence type="ECO:0000256" key="1">
    <source>
        <dbReference type="ARBA" id="ARBA00022603"/>
    </source>
</evidence>
<dbReference type="PRINTS" id="PR00105">
    <property type="entry name" value="C5METTRFRASE"/>
</dbReference>
<evidence type="ECO:0000313" key="9">
    <source>
        <dbReference type="EMBL" id="SHI56439.1"/>
    </source>
</evidence>
<keyword evidence="3 6" id="KW-0949">S-adenosyl-L-methionine</keyword>
<dbReference type="EMBL" id="FQYR01000002">
    <property type="protein sequence ID" value="SHI56439.1"/>
    <property type="molecule type" value="Genomic_DNA"/>
</dbReference>
<dbReference type="AlphaFoldDB" id="A0A1M6C601"/>
<dbReference type="InterPro" id="IPR001525">
    <property type="entry name" value="C5_MeTfrase"/>
</dbReference>
<dbReference type="GO" id="GO:0032259">
    <property type="term" value="P:methylation"/>
    <property type="evidence" value="ECO:0007669"/>
    <property type="project" value="UniProtKB-KW"/>
</dbReference>
<keyword evidence="1 6" id="KW-0489">Methyltransferase</keyword>
<keyword evidence="4" id="KW-0680">Restriction system</keyword>
<evidence type="ECO:0000256" key="7">
    <source>
        <dbReference type="RuleBase" id="RU000416"/>
    </source>
</evidence>
<accession>A0A1M6C601</accession>
<dbReference type="InterPro" id="IPR018117">
    <property type="entry name" value="C5_DNA_meth_AS"/>
</dbReference>
<organism evidence="9 10">
    <name type="scientific">Rubritalea squalenifaciens DSM 18772</name>
    <dbReference type="NCBI Taxonomy" id="1123071"/>
    <lineage>
        <taxon>Bacteria</taxon>
        <taxon>Pseudomonadati</taxon>
        <taxon>Verrucomicrobiota</taxon>
        <taxon>Verrucomicrobiia</taxon>
        <taxon>Verrucomicrobiales</taxon>
        <taxon>Rubritaleaceae</taxon>
        <taxon>Rubritalea</taxon>
    </lineage>
</organism>
<dbReference type="Gene3D" id="3.40.50.150">
    <property type="entry name" value="Vaccinia Virus protein VP39"/>
    <property type="match status" value="1"/>
</dbReference>
<dbReference type="GO" id="GO:0003886">
    <property type="term" value="F:DNA (cytosine-5-)-methyltransferase activity"/>
    <property type="evidence" value="ECO:0007669"/>
    <property type="project" value="UniProtKB-EC"/>
</dbReference>
<evidence type="ECO:0000256" key="4">
    <source>
        <dbReference type="ARBA" id="ARBA00022747"/>
    </source>
</evidence>
<evidence type="ECO:0000256" key="6">
    <source>
        <dbReference type="PROSITE-ProRule" id="PRU01016"/>
    </source>
</evidence>
<dbReference type="InterPro" id="IPR029063">
    <property type="entry name" value="SAM-dependent_MTases_sf"/>
</dbReference>
<dbReference type="GO" id="GO:0003677">
    <property type="term" value="F:DNA binding"/>
    <property type="evidence" value="ECO:0007669"/>
    <property type="project" value="TreeGrafter"/>
</dbReference>
<comment type="similarity">
    <text evidence="6 7">Belongs to the class I-like SAM-binding methyltransferase superfamily. C5-methyltransferase family.</text>
</comment>
<dbReference type="PANTHER" id="PTHR10629:SF52">
    <property type="entry name" value="DNA (CYTOSINE-5)-METHYLTRANSFERASE 1"/>
    <property type="match status" value="1"/>
</dbReference>
<dbReference type="InterPro" id="IPR050390">
    <property type="entry name" value="C5-Methyltransferase"/>
</dbReference>
<reference evidence="9 10" key="1">
    <citation type="submission" date="2016-11" db="EMBL/GenBank/DDBJ databases">
        <authorList>
            <person name="Jaros S."/>
            <person name="Januszkiewicz K."/>
            <person name="Wedrychowicz H."/>
        </authorList>
    </citation>
    <scope>NUCLEOTIDE SEQUENCE [LARGE SCALE GENOMIC DNA]</scope>
    <source>
        <strain evidence="9 10">DSM 18772</strain>
    </source>
</reference>
<dbReference type="PROSITE" id="PS00094">
    <property type="entry name" value="C5_MTASE_1"/>
    <property type="match status" value="1"/>
</dbReference>
<dbReference type="Proteomes" id="UP000184510">
    <property type="component" value="Unassembled WGS sequence"/>
</dbReference>
<dbReference type="PANTHER" id="PTHR10629">
    <property type="entry name" value="CYTOSINE-SPECIFIC METHYLTRANSFERASE"/>
    <property type="match status" value="1"/>
</dbReference>
<dbReference type="Pfam" id="PF00145">
    <property type="entry name" value="DNA_methylase"/>
    <property type="match status" value="1"/>
</dbReference>
<dbReference type="GO" id="GO:0044027">
    <property type="term" value="P:negative regulation of gene expression via chromosomal CpG island methylation"/>
    <property type="evidence" value="ECO:0007669"/>
    <property type="project" value="TreeGrafter"/>
</dbReference>
<dbReference type="NCBIfam" id="TIGR00675">
    <property type="entry name" value="dcm"/>
    <property type="match status" value="1"/>
</dbReference>
<dbReference type="EC" id="2.1.1.37" evidence="8"/>
<dbReference type="RefSeq" id="WP_143157823.1">
    <property type="nucleotide sequence ID" value="NZ_FQYR01000002.1"/>
</dbReference>
<keyword evidence="2 6" id="KW-0808">Transferase</keyword>
<dbReference type="Gene3D" id="3.90.120.10">
    <property type="entry name" value="DNA Methylase, subunit A, domain 2"/>
    <property type="match status" value="1"/>
</dbReference>